<evidence type="ECO:0000256" key="4">
    <source>
        <dbReference type="ARBA" id="ARBA00023186"/>
    </source>
</evidence>
<protein>
    <recommendedName>
        <fullName evidence="5">Flagellar assembly factor FliW</fullName>
    </recommendedName>
</protein>
<dbReference type="PATRIC" id="fig|29343.3.peg.399"/>
<keyword evidence="2 5" id="KW-1005">Bacterial flagellum biogenesis</keyword>
<evidence type="ECO:0000313" key="7">
    <source>
        <dbReference type="Proteomes" id="UP000032431"/>
    </source>
</evidence>
<evidence type="ECO:0000256" key="5">
    <source>
        <dbReference type="HAMAP-Rule" id="MF_01185"/>
    </source>
</evidence>
<dbReference type="Gene3D" id="2.30.290.10">
    <property type="entry name" value="BH3618-like"/>
    <property type="match status" value="1"/>
</dbReference>
<evidence type="ECO:0000313" key="6">
    <source>
        <dbReference type="EMBL" id="CDZ23522.1"/>
    </source>
</evidence>
<dbReference type="AlphaFoldDB" id="A0A078KLZ8"/>
<dbReference type="KEGG" id="ccel:CCDG5_0383"/>
<keyword evidence="1 5" id="KW-0963">Cytoplasm</keyword>
<keyword evidence="4 5" id="KW-0143">Chaperone</keyword>
<dbReference type="InterPro" id="IPR003775">
    <property type="entry name" value="Flagellar_assembly_factor_FliW"/>
</dbReference>
<sequence>MIIKTKDFGNVEICEEDIVKFPHGLYGFEDSKEFVVLSDNKEDNPFMWLQSVRNIEPRFVVIDPMKIFKNYYVPPEAARPLIPIDDERDLRFLAITTVISGAKEVYVNLKCPIVINARKNIAAQVILDIDDYPFRYYLVKREG</sequence>
<evidence type="ECO:0000256" key="3">
    <source>
        <dbReference type="ARBA" id="ARBA00022845"/>
    </source>
</evidence>
<dbReference type="PANTHER" id="PTHR39190:SF1">
    <property type="entry name" value="FLAGELLAR ASSEMBLY FACTOR FLIW"/>
    <property type="match status" value="1"/>
</dbReference>
<dbReference type="GO" id="GO:0005737">
    <property type="term" value="C:cytoplasm"/>
    <property type="evidence" value="ECO:0007669"/>
    <property type="project" value="UniProtKB-SubCell"/>
</dbReference>
<dbReference type="Pfam" id="PF02623">
    <property type="entry name" value="FliW"/>
    <property type="match status" value="1"/>
</dbReference>
<dbReference type="InterPro" id="IPR024046">
    <property type="entry name" value="Flagellar_assmbl_FliW_dom_sf"/>
</dbReference>
<evidence type="ECO:0000256" key="2">
    <source>
        <dbReference type="ARBA" id="ARBA00022795"/>
    </source>
</evidence>
<evidence type="ECO:0000256" key="1">
    <source>
        <dbReference type="ARBA" id="ARBA00022490"/>
    </source>
</evidence>
<comment type="similarity">
    <text evidence="5">Belongs to the FliW family.</text>
</comment>
<keyword evidence="3 5" id="KW-0810">Translation regulation</keyword>
<dbReference type="PANTHER" id="PTHR39190">
    <property type="entry name" value="FLAGELLAR ASSEMBLY FACTOR FLIW"/>
    <property type="match status" value="1"/>
</dbReference>
<dbReference type="GO" id="GO:0044780">
    <property type="term" value="P:bacterial-type flagellum assembly"/>
    <property type="evidence" value="ECO:0007669"/>
    <property type="project" value="UniProtKB-UniRule"/>
</dbReference>
<dbReference type="OrthoDB" id="9801235at2"/>
<comment type="function">
    <text evidence="5">Acts as an anti-CsrA protein, binds CsrA and prevents it from repressing translation of its target genes, one of which is flagellin. Binds to flagellin and participates in the assembly of the flagellum.</text>
</comment>
<accession>A0A078KLZ8</accession>
<reference evidence="7" key="1">
    <citation type="submission" date="2014-07" db="EMBL/GenBank/DDBJ databases">
        <authorList>
            <person name="Wibberg D."/>
        </authorList>
    </citation>
    <scope>NUCLEOTIDE SEQUENCE [LARGE SCALE GENOMIC DNA]</scope>
    <source>
        <strain evidence="7">DG5</strain>
    </source>
</reference>
<dbReference type="EMBL" id="LM995447">
    <property type="protein sequence ID" value="CDZ23522.1"/>
    <property type="molecule type" value="Genomic_DNA"/>
</dbReference>
<keyword evidence="7" id="KW-1185">Reference proteome</keyword>
<dbReference type="Proteomes" id="UP000032431">
    <property type="component" value="Chromosome I"/>
</dbReference>
<dbReference type="STRING" id="29343.CCDG5_0383"/>
<comment type="subcellular location">
    <subcellularLocation>
        <location evidence="5">Cytoplasm</location>
    </subcellularLocation>
</comment>
<dbReference type="GO" id="GO:0006417">
    <property type="term" value="P:regulation of translation"/>
    <property type="evidence" value="ECO:0007669"/>
    <property type="project" value="UniProtKB-KW"/>
</dbReference>
<name>A0A078KLZ8_9FIRM</name>
<proteinExistence type="inferred from homology"/>
<organism evidence="6 7">
    <name type="scientific">[Clostridium] cellulosi</name>
    <dbReference type="NCBI Taxonomy" id="29343"/>
    <lineage>
        <taxon>Bacteria</taxon>
        <taxon>Bacillati</taxon>
        <taxon>Bacillota</taxon>
        <taxon>Clostridia</taxon>
        <taxon>Eubacteriales</taxon>
        <taxon>Oscillospiraceae</taxon>
        <taxon>Oscillospiraceae incertae sedis</taxon>
    </lineage>
</organism>
<dbReference type="HAMAP" id="MF_01185">
    <property type="entry name" value="FliW"/>
    <property type="match status" value="1"/>
</dbReference>
<comment type="subunit">
    <text evidence="5">Interacts with translational regulator CsrA and flagellin(s).</text>
</comment>
<dbReference type="HOGENOM" id="CLU_112356_0_2_9"/>
<gene>
    <name evidence="5" type="primary">fliW</name>
    <name evidence="6" type="ORF">CCDG5_0383</name>
</gene>
<dbReference type="SUPFAM" id="SSF141457">
    <property type="entry name" value="BH3618-like"/>
    <property type="match status" value="1"/>
</dbReference>